<keyword evidence="2" id="KW-1133">Transmembrane helix</keyword>
<proteinExistence type="predicted"/>
<dbReference type="PROSITE" id="PS51123">
    <property type="entry name" value="OMPA_2"/>
    <property type="match status" value="1"/>
</dbReference>
<gene>
    <name evidence="4" type="ORF">CU041_14815</name>
</gene>
<dbReference type="Gene3D" id="3.30.1330.60">
    <property type="entry name" value="OmpA-like domain"/>
    <property type="match status" value="1"/>
</dbReference>
<evidence type="ECO:0000256" key="2">
    <source>
        <dbReference type="SAM" id="Phobius"/>
    </source>
</evidence>
<dbReference type="PANTHER" id="PTHR30329:SF21">
    <property type="entry name" value="LIPOPROTEIN YIAD-RELATED"/>
    <property type="match status" value="1"/>
</dbReference>
<evidence type="ECO:0000313" key="5">
    <source>
        <dbReference type="Proteomes" id="UP000233365"/>
    </source>
</evidence>
<dbReference type="PANTHER" id="PTHR30329">
    <property type="entry name" value="STATOR ELEMENT OF FLAGELLAR MOTOR COMPLEX"/>
    <property type="match status" value="1"/>
</dbReference>
<keyword evidence="5" id="KW-1185">Reference proteome</keyword>
<accession>A0ABX4R642</accession>
<protein>
    <submittedName>
        <fullName evidence="4">Cell envelope biogenesis protein OmpA</fullName>
    </submittedName>
</protein>
<reference evidence="4 5" key="1">
    <citation type="submission" date="2017-11" db="EMBL/GenBank/DDBJ databases">
        <title>Biodiversity and function of Thalassospira species in the particle-attached aromatic-hydrocarbon-degrading consortia from the surface seawater of the China South Sea.</title>
        <authorList>
            <person name="Dong C."/>
            <person name="Liu R."/>
            <person name="Shao Z."/>
        </authorList>
    </citation>
    <scope>NUCLEOTIDE SEQUENCE [LARGE SCALE GENOMIC DNA]</scope>
    <source>
        <strain evidence="4 5">139Z-12</strain>
    </source>
</reference>
<evidence type="ECO:0000256" key="1">
    <source>
        <dbReference type="PROSITE-ProRule" id="PRU00473"/>
    </source>
</evidence>
<dbReference type="EMBL" id="PGTS01000005">
    <property type="protein sequence ID" value="PKR48740.1"/>
    <property type="molecule type" value="Genomic_DNA"/>
</dbReference>
<organism evidence="4 5">
    <name type="scientific">Thalassospira povalilytica</name>
    <dbReference type="NCBI Taxonomy" id="732237"/>
    <lineage>
        <taxon>Bacteria</taxon>
        <taxon>Pseudomonadati</taxon>
        <taxon>Pseudomonadota</taxon>
        <taxon>Alphaproteobacteria</taxon>
        <taxon>Rhodospirillales</taxon>
        <taxon>Thalassospiraceae</taxon>
        <taxon>Thalassospira</taxon>
    </lineage>
</organism>
<feature type="domain" description="OmpA-like" evidence="3">
    <location>
        <begin position="86"/>
        <end position="224"/>
    </location>
</feature>
<feature type="transmembrane region" description="Helical" evidence="2">
    <location>
        <begin position="18"/>
        <end position="40"/>
    </location>
</feature>
<evidence type="ECO:0000259" key="3">
    <source>
        <dbReference type="PROSITE" id="PS51123"/>
    </source>
</evidence>
<evidence type="ECO:0000313" key="4">
    <source>
        <dbReference type="EMBL" id="PKR48740.1"/>
    </source>
</evidence>
<keyword evidence="2" id="KW-0812">Transmembrane</keyword>
<sequence length="236" mass="27087">MAINHLFQNRRQNDEDHWISVSDLMAGLMVVFLFIAISYMKDIVTEKERIEAIAVTWNETQNALYNDLSEEFSDDLPKWDASLDRETLSIRFKEPSVLFSSGEAVLNDQFKDILRDFFPRYLAVLDQYRNELAEVRIEGHTSSAWNGATSPIDAYFKNMELSQGRTRSVLQFVLELPEIAAYRTWAIANITANGLSSSNPILDEQGEELADLSRRVEFRVRTNAEQKIVNILQASE</sequence>
<dbReference type="InterPro" id="IPR050330">
    <property type="entry name" value="Bact_OuterMem_StrucFunc"/>
</dbReference>
<keyword evidence="1 2" id="KW-0472">Membrane</keyword>
<dbReference type="Proteomes" id="UP000233365">
    <property type="component" value="Unassembled WGS sequence"/>
</dbReference>
<dbReference type="SUPFAM" id="SSF103088">
    <property type="entry name" value="OmpA-like"/>
    <property type="match status" value="1"/>
</dbReference>
<dbReference type="InterPro" id="IPR006665">
    <property type="entry name" value="OmpA-like"/>
</dbReference>
<dbReference type="InterPro" id="IPR036737">
    <property type="entry name" value="OmpA-like_sf"/>
</dbReference>
<comment type="caution">
    <text evidence="4">The sequence shown here is derived from an EMBL/GenBank/DDBJ whole genome shotgun (WGS) entry which is preliminary data.</text>
</comment>
<dbReference type="RefSeq" id="WP_101247504.1">
    <property type="nucleotide sequence ID" value="NZ_PGTS01000005.1"/>
</dbReference>
<name>A0ABX4R642_9PROT</name>